<evidence type="ECO:0000313" key="5">
    <source>
        <dbReference type="Proteomes" id="UP000192847"/>
    </source>
</evidence>
<feature type="non-terminal residue" evidence="4">
    <location>
        <position position="78"/>
    </location>
</feature>
<keyword evidence="2" id="KW-0521">NADP</keyword>
<comment type="similarity">
    <text evidence="1">Belongs to the short-chain dehydrogenases/reductases (SDR) family.</text>
</comment>
<dbReference type="Gene3D" id="3.40.50.720">
    <property type="entry name" value="NAD(P)-binding Rossmann-like Domain"/>
    <property type="match status" value="1"/>
</dbReference>
<evidence type="ECO:0000256" key="2">
    <source>
        <dbReference type="ARBA" id="ARBA00022857"/>
    </source>
</evidence>
<gene>
    <name evidence="4" type="ORF">BST46_31380</name>
</gene>
<evidence type="ECO:0000256" key="3">
    <source>
        <dbReference type="ARBA" id="ARBA00023002"/>
    </source>
</evidence>
<sequence length="78" mass="7615">TTGALVCAAVPPAFDLAGKVALVTGGSRGLGRSIAGALAAAGAEIVIVSRKQESCEIAAKQIAEQAGVRTKPPASQVS</sequence>
<organism evidence="4 5">
    <name type="scientific">Mycobacterium timonense</name>
    <dbReference type="NCBI Taxonomy" id="701043"/>
    <lineage>
        <taxon>Bacteria</taxon>
        <taxon>Bacillati</taxon>
        <taxon>Actinomycetota</taxon>
        <taxon>Actinomycetes</taxon>
        <taxon>Mycobacteriales</taxon>
        <taxon>Mycobacteriaceae</taxon>
        <taxon>Mycobacterium</taxon>
        <taxon>Mycobacterium avium complex (MAC)</taxon>
    </lineage>
</organism>
<dbReference type="InterPro" id="IPR036291">
    <property type="entry name" value="NAD(P)-bd_dom_sf"/>
</dbReference>
<dbReference type="InterPro" id="IPR052178">
    <property type="entry name" value="Sec_Metab_Biosynth_SDR"/>
</dbReference>
<name>A0ABX3TBN4_9MYCO</name>
<proteinExistence type="inferred from homology"/>
<evidence type="ECO:0000313" key="4">
    <source>
        <dbReference type="EMBL" id="ORB71207.1"/>
    </source>
</evidence>
<dbReference type="EMBL" id="MVIL01001174">
    <property type="protein sequence ID" value="ORB71207.1"/>
    <property type="molecule type" value="Genomic_DNA"/>
</dbReference>
<evidence type="ECO:0000256" key="1">
    <source>
        <dbReference type="ARBA" id="ARBA00006484"/>
    </source>
</evidence>
<keyword evidence="3" id="KW-0560">Oxidoreductase</keyword>
<dbReference type="PANTHER" id="PTHR43618:SF8">
    <property type="entry name" value="7ALPHA-HYDROXYSTEROID DEHYDROGENASE"/>
    <property type="match status" value="1"/>
</dbReference>
<evidence type="ECO:0008006" key="6">
    <source>
        <dbReference type="Google" id="ProtNLM"/>
    </source>
</evidence>
<dbReference type="SUPFAM" id="SSF51735">
    <property type="entry name" value="NAD(P)-binding Rossmann-fold domains"/>
    <property type="match status" value="1"/>
</dbReference>
<accession>A0ABX3TBN4</accession>
<comment type="caution">
    <text evidence="4">The sequence shown here is derived from an EMBL/GenBank/DDBJ whole genome shotgun (WGS) entry which is preliminary data.</text>
</comment>
<keyword evidence="5" id="KW-1185">Reference proteome</keyword>
<dbReference type="Pfam" id="PF00106">
    <property type="entry name" value="adh_short"/>
    <property type="match status" value="1"/>
</dbReference>
<protein>
    <recommendedName>
        <fullName evidence="6">Short-chain dehydrogenase</fullName>
    </recommendedName>
</protein>
<dbReference type="InterPro" id="IPR002347">
    <property type="entry name" value="SDR_fam"/>
</dbReference>
<dbReference type="PANTHER" id="PTHR43618">
    <property type="entry name" value="7-ALPHA-HYDROXYSTEROID DEHYDROGENASE"/>
    <property type="match status" value="1"/>
</dbReference>
<dbReference type="Proteomes" id="UP000192847">
    <property type="component" value="Unassembled WGS sequence"/>
</dbReference>
<reference evidence="4 5" key="1">
    <citation type="submission" date="2017-02" db="EMBL/GenBank/DDBJ databases">
        <title>The new phylogeny of genus Mycobacterium.</title>
        <authorList>
            <person name="Tortoli E."/>
            <person name="Trovato A."/>
            <person name="Cirillo D.M."/>
        </authorList>
    </citation>
    <scope>NUCLEOTIDE SEQUENCE [LARGE SCALE GENOMIC DNA]</scope>
    <source>
        <strain evidence="4 5">CCUG 56329</strain>
    </source>
</reference>
<feature type="non-terminal residue" evidence="4">
    <location>
        <position position="1"/>
    </location>
</feature>